<proteinExistence type="predicted"/>
<dbReference type="SUPFAM" id="SSF54695">
    <property type="entry name" value="POZ domain"/>
    <property type="match status" value="1"/>
</dbReference>
<keyword evidence="1" id="KW-0812">Transmembrane</keyword>
<dbReference type="AlphaFoldDB" id="A0AAN4Z8I4"/>
<reference evidence="3" key="1">
    <citation type="submission" date="2022-10" db="EMBL/GenBank/DDBJ databases">
        <title>Genome assembly of Pristionchus species.</title>
        <authorList>
            <person name="Yoshida K."/>
            <person name="Sommer R.J."/>
        </authorList>
    </citation>
    <scope>NUCLEOTIDE SEQUENCE [LARGE SCALE GENOMIC DNA]</scope>
    <source>
        <strain evidence="3">RS5460</strain>
    </source>
</reference>
<evidence type="ECO:0000313" key="3">
    <source>
        <dbReference type="Proteomes" id="UP001328107"/>
    </source>
</evidence>
<accession>A0AAN4Z8I4</accession>
<comment type="caution">
    <text evidence="2">The sequence shown here is derived from an EMBL/GenBank/DDBJ whole genome shotgun (WGS) entry which is preliminary data.</text>
</comment>
<keyword evidence="1" id="KW-1133">Transmembrane helix</keyword>
<dbReference type="EMBL" id="BTRK01000002">
    <property type="protein sequence ID" value="GMR35334.1"/>
    <property type="molecule type" value="Genomic_DNA"/>
</dbReference>
<dbReference type="Gene3D" id="3.30.710.10">
    <property type="entry name" value="Potassium Channel Kv1.1, Chain A"/>
    <property type="match status" value="1"/>
</dbReference>
<organism evidence="2 3">
    <name type="scientific">Pristionchus mayeri</name>
    <dbReference type="NCBI Taxonomy" id="1317129"/>
    <lineage>
        <taxon>Eukaryota</taxon>
        <taxon>Metazoa</taxon>
        <taxon>Ecdysozoa</taxon>
        <taxon>Nematoda</taxon>
        <taxon>Chromadorea</taxon>
        <taxon>Rhabditida</taxon>
        <taxon>Rhabditina</taxon>
        <taxon>Diplogasteromorpha</taxon>
        <taxon>Diplogasteroidea</taxon>
        <taxon>Neodiplogasteridae</taxon>
        <taxon>Pristionchus</taxon>
    </lineage>
</organism>
<feature type="non-terminal residue" evidence="2">
    <location>
        <position position="1"/>
    </location>
</feature>
<dbReference type="PANTHER" id="PTHR22744:SF14">
    <property type="entry name" value="BTB DOMAIN-CONTAINING PROTEIN-RELATED"/>
    <property type="match status" value="1"/>
</dbReference>
<evidence type="ECO:0008006" key="4">
    <source>
        <dbReference type="Google" id="ProtNLM"/>
    </source>
</evidence>
<evidence type="ECO:0000313" key="2">
    <source>
        <dbReference type="EMBL" id="GMR35334.1"/>
    </source>
</evidence>
<name>A0AAN4Z8I4_9BILA</name>
<sequence>IVKNGGYTKLSIAGRDAYIRTEFDPRDIFVSSFFNVLDTSSPLSLTIARVNESDKLLSVTADITVKAEETDQQLDIALTREMHSSSSEWSIRLDSFLDFYKTNTVYICAVFICKENDASEGDKFPPHVTVIKPMYLDGDFCFIFTCTIDVISSNDRAPCCLSKELLSLHSPFFTALLYEDYQEKKLNNYELHSIDGERFDICKEFPGLRAAMFGVYSVCMFHVLILADRYCMDRLKSAIEKFMISCDLTDITYLGVMEWIRAADQTGSEELMCKLIDRLSQTPTELLEGFKEVNEIVSPSTRVRMFEKMFSSLGGDKK</sequence>
<feature type="transmembrane region" description="Helical" evidence="1">
    <location>
        <begin position="208"/>
        <end position="227"/>
    </location>
</feature>
<gene>
    <name evidence="2" type="ORF">PMAYCL1PPCAC_05529</name>
</gene>
<protein>
    <recommendedName>
        <fullName evidence="4">BTB domain-containing protein</fullName>
    </recommendedName>
</protein>
<evidence type="ECO:0000256" key="1">
    <source>
        <dbReference type="SAM" id="Phobius"/>
    </source>
</evidence>
<dbReference type="PANTHER" id="PTHR22744">
    <property type="entry name" value="HELIX LOOP HELIX PROTEIN 21-RELATED"/>
    <property type="match status" value="1"/>
</dbReference>
<keyword evidence="3" id="KW-1185">Reference proteome</keyword>
<keyword evidence="1" id="KW-0472">Membrane</keyword>
<dbReference type="Proteomes" id="UP001328107">
    <property type="component" value="Unassembled WGS sequence"/>
</dbReference>
<dbReference type="InterPro" id="IPR011333">
    <property type="entry name" value="SKP1/BTB/POZ_sf"/>
</dbReference>